<dbReference type="PANTHER" id="PTHR46051:SF3">
    <property type="entry name" value="PHOSPHATIDYLINOSITOL 3,4,5-TRISPHOSPHATE 5-PHOSPHATASE 1"/>
    <property type="match status" value="1"/>
</dbReference>
<dbReference type="InterPro" id="IPR000980">
    <property type="entry name" value="SH2"/>
</dbReference>
<dbReference type="Gene3D" id="3.30.505.10">
    <property type="entry name" value="SH2 domain"/>
    <property type="match status" value="1"/>
</dbReference>
<dbReference type="Pfam" id="PF22669">
    <property type="entry name" value="Exo_endo_phos2"/>
    <property type="match status" value="1"/>
</dbReference>
<dbReference type="PROSITE" id="PS50001">
    <property type="entry name" value="SH2"/>
    <property type="match status" value="1"/>
</dbReference>
<reference evidence="16" key="3">
    <citation type="submission" date="2025-09" db="UniProtKB">
        <authorList>
            <consortium name="Ensembl"/>
        </authorList>
    </citation>
    <scope>IDENTIFICATION</scope>
</reference>
<dbReference type="GO" id="GO:0045659">
    <property type="term" value="P:negative regulation of neutrophil differentiation"/>
    <property type="evidence" value="ECO:0007669"/>
    <property type="project" value="TreeGrafter"/>
</dbReference>
<keyword evidence="6" id="KW-0597">Phosphoprotein</keyword>
<dbReference type="Pfam" id="PF24150">
    <property type="entry name" value="C2_SHIP1-2_first"/>
    <property type="match status" value="1"/>
</dbReference>
<dbReference type="Pfam" id="PF24147">
    <property type="entry name" value="C2_SHIP1-2_2nd"/>
    <property type="match status" value="1"/>
</dbReference>
<feature type="domain" description="SH2" evidence="15">
    <location>
        <begin position="7"/>
        <end position="85"/>
    </location>
</feature>
<dbReference type="InterPro" id="IPR057510">
    <property type="entry name" value="C2_SHIP1-2_first"/>
</dbReference>
<evidence type="ECO:0000256" key="3">
    <source>
        <dbReference type="ARBA" id="ARBA00008734"/>
    </source>
</evidence>
<dbReference type="GO" id="GO:0046856">
    <property type="term" value="P:phosphatidylinositol dephosphorylation"/>
    <property type="evidence" value="ECO:0007669"/>
    <property type="project" value="InterPro"/>
</dbReference>
<dbReference type="GO" id="GO:0005829">
    <property type="term" value="C:cytosol"/>
    <property type="evidence" value="ECO:0007669"/>
    <property type="project" value="TreeGrafter"/>
</dbReference>
<dbReference type="SMART" id="SM00128">
    <property type="entry name" value="IPPc"/>
    <property type="match status" value="1"/>
</dbReference>
<dbReference type="GO" id="GO:0002376">
    <property type="term" value="P:immune system process"/>
    <property type="evidence" value="ECO:0007669"/>
    <property type="project" value="UniProtKB-KW"/>
</dbReference>
<name>A0A8C9VK61_SCLFO</name>
<organism evidence="16 17">
    <name type="scientific">Scleropages formosus</name>
    <name type="common">Asian bonytongue</name>
    <name type="synonym">Osteoglossum formosum</name>
    <dbReference type="NCBI Taxonomy" id="113540"/>
    <lineage>
        <taxon>Eukaryota</taxon>
        <taxon>Metazoa</taxon>
        <taxon>Chordata</taxon>
        <taxon>Craniata</taxon>
        <taxon>Vertebrata</taxon>
        <taxon>Euteleostomi</taxon>
        <taxon>Actinopterygii</taxon>
        <taxon>Neopterygii</taxon>
        <taxon>Teleostei</taxon>
        <taxon>Osteoglossocephala</taxon>
        <taxon>Osteoglossomorpha</taxon>
        <taxon>Osteoglossiformes</taxon>
        <taxon>Osteoglossidae</taxon>
        <taxon>Scleropages</taxon>
    </lineage>
</organism>
<dbReference type="SUPFAM" id="SSF56219">
    <property type="entry name" value="DNase I-like"/>
    <property type="match status" value="1"/>
</dbReference>
<dbReference type="SUPFAM" id="SSF55550">
    <property type="entry name" value="SH2 domain"/>
    <property type="match status" value="1"/>
</dbReference>
<keyword evidence="7" id="KW-0378">Hydrolase</keyword>
<feature type="region of interest" description="Disordered" evidence="14">
    <location>
        <begin position="900"/>
        <end position="1091"/>
    </location>
</feature>
<dbReference type="GeneTree" id="ENSGT00940000156202"/>
<dbReference type="AlphaFoldDB" id="A0A8C9VK61"/>
<dbReference type="FunFam" id="3.60.10.10:FF:000005">
    <property type="entry name" value="phosphatidylinositol 3,4,5-trisphosphate 5-phosphatase 1"/>
    <property type="match status" value="1"/>
</dbReference>
<keyword evidence="12" id="KW-0206">Cytoskeleton</keyword>
<dbReference type="Proteomes" id="UP000694397">
    <property type="component" value="Chromosome 8"/>
</dbReference>
<keyword evidence="9" id="KW-0130">Cell adhesion</keyword>
<dbReference type="PANTHER" id="PTHR46051">
    <property type="entry name" value="SH2 DOMAIN-CONTAINING PROTEIN"/>
    <property type="match status" value="1"/>
</dbReference>
<proteinExistence type="inferred from homology"/>
<dbReference type="PRINTS" id="PR00401">
    <property type="entry name" value="SH2DOMAIN"/>
</dbReference>
<reference evidence="16" key="2">
    <citation type="submission" date="2025-08" db="UniProtKB">
        <authorList>
            <consortium name="Ensembl"/>
        </authorList>
    </citation>
    <scope>IDENTIFICATION</scope>
</reference>
<evidence type="ECO:0000313" key="16">
    <source>
        <dbReference type="Ensembl" id="ENSSFOP00015060845.1"/>
    </source>
</evidence>
<dbReference type="InterPro" id="IPR036860">
    <property type="entry name" value="SH2_dom_sf"/>
</dbReference>
<protein>
    <recommendedName>
        <fullName evidence="4">phosphatidylinositol-3,4,5-trisphosphate 5-phosphatase</fullName>
        <ecNumber evidence="4">3.1.3.86</ecNumber>
    </recommendedName>
</protein>
<dbReference type="InterPro" id="IPR057509">
    <property type="entry name" value="C2_SHIP1-2_2nd"/>
</dbReference>
<evidence type="ECO:0000256" key="13">
    <source>
        <dbReference type="PROSITE-ProRule" id="PRU00191"/>
    </source>
</evidence>
<dbReference type="Ensembl" id="ENSSFOT00015077148.1">
    <property type="protein sequence ID" value="ENSSFOP00015060845.1"/>
    <property type="gene ID" value="ENSSFOG00015006629.2"/>
</dbReference>
<dbReference type="GO" id="GO:0034485">
    <property type="term" value="F:phosphatidylinositol-3,4,5-trisphosphate 5-phosphatase activity"/>
    <property type="evidence" value="ECO:0007669"/>
    <property type="project" value="UniProtKB-EC"/>
</dbReference>
<gene>
    <name evidence="16" type="primary">INPP5D</name>
    <name evidence="16" type="synonym">inpp5d</name>
</gene>
<evidence type="ECO:0000256" key="14">
    <source>
        <dbReference type="SAM" id="MobiDB-lite"/>
    </source>
</evidence>
<evidence type="ECO:0000256" key="8">
    <source>
        <dbReference type="ARBA" id="ARBA00022859"/>
    </source>
</evidence>
<dbReference type="InterPro" id="IPR000300">
    <property type="entry name" value="IPPc"/>
</dbReference>
<keyword evidence="10 13" id="KW-0727">SH2 domain</keyword>
<evidence type="ECO:0000256" key="6">
    <source>
        <dbReference type="ARBA" id="ARBA00022553"/>
    </source>
</evidence>
<dbReference type="GO" id="GO:0016020">
    <property type="term" value="C:membrane"/>
    <property type="evidence" value="ECO:0007669"/>
    <property type="project" value="UniProtKB-SubCell"/>
</dbReference>
<dbReference type="EC" id="3.1.3.86" evidence="4"/>
<evidence type="ECO:0000313" key="17">
    <source>
        <dbReference type="Proteomes" id="UP000694397"/>
    </source>
</evidence>
<dbReference type="GO" id="GO:0007155">
    <property type="term" value="P:cell adhesion"/>
    <property type="evidence" value="ECO:0007669"/>
    <property type="project" value="UniProtKB-KW"/>
</dbReference>
<evidence type="ECO:0000256" key="7">
    <source>
        <dbReference type="ARBA" id="ARBA00022801"/>
    </source>
</evidence>
<dbReference type="GO" id="GO:0045579">
    <property type="term" value="P:positive regulation of B cell differentiation"/>
    <property type="evidence" value="ECO:0007669"/>
    <property type="project" value="TreeGrafter"/>
</dbReference>
<reference evidence="16 17" key="1">
    <citation type="submission" date="2019-04" db="EMBL/GenBank/DDBJ databases">
        <authorList>
            <consortium name="Wellcome Sanger Institute Data Sharing"/>
        </authorList>
    </citation>
    <scope>NUCLEOTIDE SEQUENCE [LARGE SCALE GENOMIC DNA]</scope>
</reference>
<dbReference type="Gene3D" id="3.60.10.10">
    <property type="entry name" value="Endonuclease/exonuclease/phosphatase"/>
    <property type="match status" value="1"/>
</dbReference>
<dbReference type="GO" id="GO:0050776">
    <property type="term" value="P:regulation of immune response"/>
    <property type="evidence" value="ECO:0007669"/>
    <property type="project" value="TreeGrafter"/>
</dbReference>
<evidence type="ECO:0000256" key="12">
    <source>
        <dbReference type="ARBA" id="ARBA00023212"/>
    </source>
</evidence>
<dbReference type="Pfam" id="PF00017">
    <property type="entry name" value="SH2"/>
    <property type="match status" value="1"/>
</dbReference>
<dbReference type="SMART" id="SM00252">
    <property type="entry name" value="SH2"/>
    <property type="match status" value="1"/>
</dbReference>
<feature type="compositionally biased region" description="Basic and acidic residues" evidence="14">
    <location>
        <begin position="117"/>
        <end position="127"/>
    </location>
</feature>
<sequence>MATYQPWYHGNITRSKAEDLLSKAAKDGSFLIRDSESIQGAYALCVLCLSASEGVPIRFFSVLSDLVDEYYKENMGLVTHLQFPVQKEEEPEEESEPINVPPQLPPRNFTSSTSVNDTKEPHGESLKGPEPVRPSLSDTLLQRLQHLDTSNIPDDHLKSIQDYLRNLVSLDAEQVQTGNFTLPYLKQVTHGICKNLQSEISRTLPILEAFQKVLDQQMSPGIGRLRSQVSSESSLPVAVRLEQITRLLYSIEEKAKVAMYDGVGYDGGHRRSLIPPVTFEVKSDVLGISTKMYIKVDVEGGKVYFKKSKDGPEDKYYMHNKILQLVKSQKVHAKLVIILEMEKEKTSRKEFAFEDSKKREGFCQLLQQMKNKHTDKPEPDMITIFIGTWNMGNTGPPQRITSWFQSKGQGKTLDDTADHIPHDIYIIGSQEDPLGEKEWTDILKSTLRGITNISFKQVAIHTLWNIRIVVLAKPEHENRISHVFSDSVKTGIANALGNKGAVGVSFMFNDTSFGFVNSHLTSGSEKKIRRNQNYINILRFLNLGDKKLNPFDITHRFTHLFWLGDLNYRIEMPSSEAENIVAKIKQQQYQELLKEDQLSQERAAGRVFLHYEEEEITFAPTYRFERETREKYAYTKAKATGTKYNLPSWCDRVLRKSYPLAHVVCQSYGCTADIMTSDHSPVFATFEVGVTSQFVSKNDPSSVSQGGIKFMNCMAILNTKSKTKFFIECHSSCLESFVKSPEGENQEHNEGSLKVRFGSQIELTPIISDPEYLLDQHILICIKSTDCEESYGEGCVALRAAATCKADFHIVLTHHGEITGSLTGSFQLQTSEGKQTEKLYDFIQVERDDSGAPKGKRLTGSAVCSRSTHHMPTNISNPSYMGVGYKTGNLSEMGWSYNMPPKTSPPGSHVGKDMAQGNLSPKKTAQDLPVADDGKPPEMFDNPLYGSRTTSKGGLRPKEHLYLPEAFPASPKSCETEGDRIPPLPMPRNRSFTCSSESKPQPPTTLQLPNVGKKPVVPSRSEGGMLPGSRPPLPMKSRSGQPEPQPIKPRDYRDSSELPSKGRPPPRSGQPLPKEVHQEGVQPAKSSRPVK</sequence>
<evidence type="ECO:0000256" key="9">
    <source>
        <dbReference type="ARBA" id="ARBA00022889"/>
    </source>
</evidence>
<dbReference type="InterPro" id="IPR036691">
    <property type="entry name" value="Endo/exonu/phosph_ase_sf"/>
</dbReference>
<feature type="region of interest" description="Disordered" evidence="14">
    <location>
        <begin position="850"/>
        <end position="870"/>
    </location>
</feature>
<keyword evidence="11" id="KW-0472">Membrane</keyword>
<dbReference type="GO" id="GO:0005856">
    <property type="term" value="C:cytoskeleton"/>
    <property type="evidence" value="ECO:0007669"/>
    <property type="project" value="UniProtKB-SubCell"/>
</dbReference>
<evidence type="ECO:0000256" key="2">
    <source>
        <dbReference type="ARBA" id="ARBA00004245"/>
    </source>
</evidence>
<dbReference type="GO" id="GO:0045779">
    <property type="term" value="P:negative regulation of bone resorption"/>
    <property type="evidence" value="ECO:0007669"/>
    <property type="project" value="TreeGrafter"/>
</dbReference>
<evidence type="ECO:0000256" key="4">
    <source>
        <dbReference type="ARBA" id="ARBA00012981"/>
    </source>
</evidence>
<evidence type="ECO:0000256" key="10">
    <source>
        <dbReference type="ARBA" id="ARBA00022999"/>
    </source>
</evidence>
<comment type="similarity">
    <text evidence="3">Belongs to the inositol 1,4,5-trisphosphate 5-phosphatase family.</text>
</comment>
<evidence type="ECO:0000256" key="1">
    <source>
        <dbReference type="ARBA" id="ARBA00004170"/>
    </source>
</evidence>
<evidence type="ECO:0000256" key="5">
    <source>
        <dbReference type="ARBA" id="ARBA00022490"/>
    </source>
</evidence>
<feature type="compositionally biased region" description="Polar residues" evidence="14">
    <location>
        <begin position="990"/>
        <end position="1008"/>
    </location>
</feature>
<evidence type="ECO:0000256" key="11">
    <source>
        <dbReference type="ARBA" id="ARBA00023136"/>
    </source>
</evidence>
<keyword evidence="8" id="KW-0391">Immunity</keyword>
<feature type="region of interest" description="Disordered" evidence="14">
    <location>
        <begin position="84"/>
        <end position="135"/>
    </location>
</feature>
<evidence type="ECO:0000259" key="15">
    <source>
        <dbReference type="PROSITE" id="PS50001"/>
    </source>
</evidence>
<accession>A0A8C9VK61</accession>
<keyword evidence="17" id="KW-1185">Reference proteome</keyword>
<comment type="subcellular location">
    <subcellularLocation>
        <location evidence="2">Cytoplasm</location>
        <location evidence="2">Cytoskeleton</location>
    </subcellularLocation>
    <subcellularLocation>
        <location evidence="1">Membrane</location>
        <topology evidence="1">Peripheral membrane protein</topology>
    </subcellularLocation>
</comment>
<dbReference type="GO" id="GO:0009968">
    <property type="term" value="P:negative regulation of signal transduction"/>
    <property type="evidence" value="ECO:0007669"/>
    <property type="project" value="TreeGrafter"/>
</dbReference>
<keyword evidence="5" id="KW-0963">Cytoplasm</keyword>